<reference evidence="2 3" key="1">
    <citation type="journal article" date="2012" name="PLoS Pathog.">
        <title>Diverse lifestyles and strategies of plant pathogenesis encoded in the genomes of eighteen Dothideomycetes fungi.</title>
        <authorList>
            <person name="Ohm R.A."/>
            <person name="Feau N."/>
            <person name="Henrissat B."/>
            <person name="Schoch C.L."/>
            <person name="Horwitz B.A."/>
            <person name="Barry K.W."/>
            <person name="Condon B.J."/>
            <person name="Copeland A.C."/>
            <person name="Dhillon B."/>
            <person name="Glaser F."/>
            <person name="Hesse C.N."/>
            <person name="Kosti I."/>
            <person name="LaButti K."/>
            <person name="Lindquist E.A."/>
            <person name="Lucas S."/>
            <person name="Salamov A.A."/>
            <person name="Bradshaw R.E."/>
            <person name="Ciuffetti L."/>
            <person name="Hamelin R.C."/>
            <person name="Kema G.H.J."/>
            <person name="Lawrence C."/>
            <person name="Scott J.A."/>
            <person name="Spatafora J.W."/>
            <person name="Turgeon B.G."/>
            <person name="de Wit P.J.G.M."/>
            <person name="Zhong S."/>
            <person name="Goodwin S.B."/>
            <person name="Grigoriev I.V."/>
        </authorList>
    </citation>
    <scope>NUCLEOTIDE SEQUENCE [LARGE SCALE GENOMIC DNA]</scope>
    <source>
        <strain evidence="3">ND90Pr / ATCC 201652</strain>
    </source>
</reference>
<dbReference type="EMBL" id="KB445642">
    <property type="protein sequence ID" value="EMD64619.1"/>
    <property type="molecule type" value="Genomic_DNA"/>
</dbReference>
<evidence type="ECO:0000313" key="2">
    <source>
        <dbReference type="EMBL" id="EMD64619.1"/>
    </source>
</evidence>
<gene>
    <name evidence="2" type="ORF">COCSADRAFT_355746</name>
</gene>
<name>M2RCV0_COCSN</name>
<dbReference type="HOGENOM" id="CLU_1722037_0_0_1"/>
<organism evidence="2 3">
    <name type="scientific">Cochliobolus sativus (strain ND90Pr / ATCC 201652)</name>
    <name type="common">Common root rot and spot blotch fungus</name>
    <name type="synonym">Bipolaris sorokiniana</name>
    <dbReference type="NCBI Taxonomy" id="665912"/>
    <lineage>
        <taxon>Eukaryota</taxon>
        <taxon>Fungi</taxon>
        <taxon>Dikarya</taxon>
        <taxon>Ascomycota</taxon>
        <taxon>Pezizomycotina</taxon>
        <taxon>Dothideomycetes</taxon>
        <taxon>Pleosporomycetidae</taxon>
        <taxon>Pleosporales</taxon>
        <taxon>Pleosporineae</taxon>
        <taxon>Pleosporaceae</taxon>
        <taxon>Bipolaris</taxon>
    </lineage>
</organism>
<dbReference type="GeneID" id="19138390"/>
<dbReference type="RefSeq" id="XP_007699239.1">
    <property type="nucleotide sequence ID" value="XM_007701049.1"/>
</dbReference>
<dbReference type="AlphaFoldDB" id="M2RCV0"/>
<accession>M2RCV0</accession>
<evidence type="ECO:0000313" key="3">
    <source>
        <dbReference type="Proteomes" id="UP000016934"/>
    </source>
</evidence>
<evidence type="ECO:0000256" key="1">
    <source>
        <dbReference type="SAM" id="MobiDB-lite"/>
    </source>
</evidence>
<protein>
    <submittedName>
        <fullName evidence="2">Uncharacterized protein</fullName>
    </submittedName>
</protein>
<keyword evidence="3" id="KW-1185">Reference proteome</keyword>
<dbReference type="Proteomes" id="UP000016934">
    <property type="component" value="Unassembled WGS sequence"/>
</dbReference>
<dbReference type="OrthoDB" id="3694013at2759"/>
<sequence>MTYQQPLPCNIAVSDRCLPTPPVRLLYPPTPPSAALSTHSPSLILLPKSNTLSPLIGAGRYTYIYILVYNRYYSLTKVALMCAVAYDLHTYLHQSTWPSSRPQPYLRPSAAFCCDYARLLAEKSNFALGKQDRSGDVQPSIEPSGLWPQPFPSPGKPIRFQSP</sequence>
<dbReference type="KEGG" id="bsc:COCSADRAFT_355746"/>
<feature type="region of interest" description="Disordered" evidence="1">
    <location>
        <begin position="130"/>
        <end position="163"/>
    </location>
</feature>
<reference evidence="3" key="2">
    <citation type="journal article" date="2013" name="PLoS Genet.">
        <title>Comparative genome structure, secondary metabolite, and effector coding capacity across Cochliobolus pathogens.</title>
        <authorList>
            <person name="Condon B.J."/>
            <person name="Leng Y."/>
            <person name="Wu D."/>
            <person name="Bushley K.E."/>
            <person name="Ohm R.A."/>
            <person name="Otillar R."/>
            <person name="Martin J."/>
            <person name="Schackwitz W."/>
            <person name="Grimwood J."/>
            <person name="MohdZainudin N."/>
            <person name="Xue C."/>
            <person name="Wang R."/>
            <person name="Manning V.A."/>
            <person name="Dhillon B."/>
            <person name="Tu Z.J."/>
            <person name="Steffenson B.J."/>
            <person name="Salamov A."/>
            <person name="Sun H."/>
            <person name="Lowry S."/>
            <person name="LaButti K."/>
            <person name="Han J."/>
            <person name="Copeland A."/>
            <person name="Lindquist E."/>
            <person name="Barry K."/>
            <person name="Schmutz J."/>
            <person name="Baker S.E."/>
            <person name="Ciuffetti L.M."/>
            <person name="Grigoriev I.V."/>
            <person name="Zhong S."/>
            <person name="Turgeon B.G."/>
        </authorList>
    </citation>
    <scope>NUCLEOTIDE SEQUENCE [LARGE SCALE GENOMIC DNA]</scope>
    <source>
        <strain evidence="3">ND90Pr / ATCC 201652</strain>
    </source>
</reference>
<proteinExistence type="predicted"/>